<dbReference type="SUPFAM" id="SSF109854">
    <property type="entry name" value="DinB/YfiT-like putative metalloenzymes"/>
    <property type="match status" value="1"/>
</dbReference>
<name>A0A2P7SFL1_9HYPH</name>
<dbReference type="Proteomes" id="UP000241229">
    <property type="component" value="Unassembled WGS sequence"/>
</dbReference>
<sequence>MELLTHFRRMAENNLWSNDRLYRAVLALRPGELDAPRTSFFPSIRETLNHILSVDLYYLDMLEEGGLGLNIFDTYAESGDARQLAESQAAFDRRLLAFCENLAAEDLDHRVPTDRGEDGMIPERIGYLLTHLFQHDIHHRGQVHAMLSGTSVKPPQLDEFFLDFDRKLRKEEVERLGL</sequence>
<feature type="binding site" evidence="3">
    <location>
        <position position="139"/>
    </location>
    <ligand>
        <name>a divalent metal cation</name>
        <dbReference type="ChEBI" id="CHEBI:60240"/>
    </ligand>
</feature>
<dbReference type="Pfam" id="PF05163">
    <property type="entry name" value="DinB"/>
    <property type="match status" value="1"/>
</dbReference>
<comment type="caution">
    <text evidence="4">The sequence shown here is derived from an EMBL/GenBank/DDBJ whole genome shotgun (WGS) entry which is preliminary data.</text>
</comment>
<dbReference type="EMBL" id="PXYK01000008">
    <property type="protein sequence ID" value="PSJ61131.1"/>
    <property type="molecule type" value="Genomic_DNA"/>
</dbReference>
<dbReference type="RefSeq" id="WP_106772136.1">
    <property type="nucleotide sequence ID" value="NZ_PXYK01000008.1"/>
</dbReference>
<feature type="binding site" evidence="3">
    <location>
        <position position="50"/>
    </location>
    <ligand>
        <name>a divalent metal cation</name>
        <dbReference type="ChEBI" id="CHEBI:60240"/>
    </ligand>
</feature>
<evidence type="ECO:0000256" key="3">
    <source>
        <dbReference type="PIRSR" id="PIRSR607837-1"/>
    </source>
</evidence>
<dbReference type="InterPro" id="IPR034660">
    <property type="entry name" value="DinB/YfiT-like"/>
</dbReference>
<dbReference type="PANTHER" id="PTHR37302">
    <property type="entry name" value="SLR1116 PROTEIN"/>
    <property type="match status" value="1"/>
</dbReference>
<dbReference type="AlphaFoldDB" id="A0A2P7SFL1"/>
<accession>A0A2P7SFL1</accession>
<organism evidence="4 5">
    <name type="scientific">Kumtagia ephedrae</name>
    <dbReference type="NCBI Taxonomy" id="2116701"/>
    <lineage>
        <taxon>Bacteria</taxon>
        <taxon>Pseudomonadati</taxon>
        <taxon>Pseudomonadota</taxon>
        <taxon>Alphaproteobacteria</taxon>
        <taxon>Hyphomicrobiales</taxon>
        <taxon>Phyllobacteriaceae</taxon>
        <taxon>Kumtagia</taxon>
    </lineage>
</organism>
<dbReference type="PANTHER" id="PTHR37302:SF3">
    <property type="entry name" value="DAMAGE-INDUCIBLE PROTEIN DINB"/>
    <property type="match status" value="1"/>
</dbReference>
<evidence type="ECO:0000256" key="1">
    <source>
        <dbReference type="ARBA" id="ARBA00008635"/>
    </source>
</evidence>
<evidence type="ECO:0000313" key="4">
    <source>
        <dbReference type="EMBL" id="PSJ61131.1"/>
    </source>
</evidence>
<dbReference type="Gene3D" id="1.20.120.450">
    <property type="entry name" value="dinb family like domain"/>
    <property type="match status" value="1"/>
</dbReference>
<gene>
    <name evidence="4" type="ORF">C7I84_10590</name>
</gene>
<reference evidence="4 5" key="1">
    <citation type="submission" date="2018-03" db="EMBL/GenBank/DDBJ databases">
        <title>The draft genome of Mesorhizobium sp. 6GN-30.</title>
        <authorList>
            <person name="Liu L."/>
            <person name="Li L."/>
            <person name="Wang T."/>
            <person name="Zhang X."/>
            <person name="Liang L."/>
        </authorList>
    </citation>
    <scope>NUCLEOTIDE SEQUENCE [LARGE SCALE GENOMIC DNA]</scope>
    <source>
        <strain evidence="4 5">6GN30</strain>
    </source>
</reference>
<comment type="similarity">
    <text evidence="1">Belongs to the DinB family.</text>
</comment>
<protein>
    <submittedName>
        <fullName evidence="4">Damage-inducible protein DinB</fullName>
    </submittedName>
</protein>
<evidence type="ECO:0000256" key="2">
    <source>
        <dbReference type="ARBA" id="ARBA00022723"/>
    </source>
</evidence>
<evidence type="ECO:0000313" key="5">
    <source>
        <dbReference type="Proteomes" id="UP000241229"/>
    </source>
</evidence>
<dbReference type="GO" id="GO:0046872">
    <property type="term" value="F:metal ion binding"/>
    <property type="evidence" value="ECO:0007669"/>
    <property type="project" value="UniProtKB-KW"/>
</dbReference>
<keyword evidence="5" id="KW-1185">Reference proteome</keyword>
<proteinExistence type="inferred from homology"/>
<feature type="binding site" evidence="3">
    <location>
        <position position="135"/>
    </location>
    <ligand>
        <name>a divalent metal cation</name>
        <dbReference type="ChEBI" id="CHEBI:60240"/>
    </ligand>
</feature>
<dbReference type="OrthoDB" id="9807509at2"/>
<keyword evidence="2 3" id="KW-0479">Metal-binding</keyword>
<dbReference type="InterPro" id="IPR007837">
    <property type="entry name" value="DinB"/>
</dbReference>